<protein>
    <recommendedName>
        <fullName evidence="4">Large ribosomal subunit protein bL12 oligomerization domain-containing protein</fullName>
    </recommendedName>
</protein>
<dbReference type="Proteomes" id="UP001195914">
    <property type="component" value="Unassembled WGS sequence"/>
</dbReference>
<evidence type="ECO:0000313" key="6">
    <source>
        <dbReference type="Proteomes" id="UP001195914"/>
    </source>
</evidence>
<dbReference type="SUPFAM" id="SSF48300">
    <property type="entry name" value="Ribosomal protein L7/12, oligomerisation (N-terminal) domain"/>
    <property type="match status" value="1"/>
</dbReference>
<comment type="caution">
    <text evidence="5">The sequence shown here is derived from an EMBL/GenBank/DDBJ whole genome shotgun (WGS) entry which is preliminary data.</text>
</comment>
<keyword evidence="2" id="KW-0689">Ribosomal protein</keyword>
<dbReference type="InterPro" id="IPR000206">
    <property type="entry name" value="Ribosomal_bL12"/>
</dbReference>
<dbReference type="Gene3D" id="3.30.1390.10">
    <property type="match status" value="1"/>
</dbReference>
<dbReference type="Gene3D" id="1.20.5.710">
    <property type="entry name" value="Single helix bin"/>
    <property type="match status" value="1"/>
</dbReference>
<dbReference type="GO" id="GO:0005840">
    <property type="term" value="C:ribosome"/>
    <property type="evidence" value="ECO:0007669"/>
    <property type="project" value="UniProtKB-KW"/>
</dbReference>
<reference evidence="5" key="2">
    <citation type="submission" date="2021-05" db="EMBL/GenBank/DDBJ databases">
        <authorList>
            <person name="Pain A."/>
        </authorList>
    </citation>
    <scope>NUCLEOTIDE SEQUENCE</scope>
    <source>
        <strain evidence="5">1802A</strain>
    </source>
</reference>
<dbReference type="EMBL" id="JAHBMH010000073">
    <property type="protein sequence ID" value="KAK1933123.1"/>
    <property type="molecule type" value="Genomic_DNA"/>
</dbReference>
<dbReference type="PANTHER" id="PTHR45987">
    <property type="entry name" value="39S RIBOSOMAL PROTEIN L12"/>
    <property type="match status" value="1"/>
</dbReference>
<dbReference type="GO" id="GO:0005737">
    <property type="term" value="C:cytoplasm"/>
    <property type="evidence" value="ECO:0007669"/>
    <property type="project" value="UniProtKB-ARBA"/>
</dbReference>
<dbReference type="PANTHER" id="PTHR45987:SF4">
    <property type="entry name" value="LARGE RIBOSOMAL SUBUNIT PROTEIN BL12M"/>
    <property type="match status" value="1"/>
</dbReference>
<keyword evidence="6" id="KW-1185">Reference proteome</keyword>
<keyword evidence="3" id="KW-0687">Ribonucleoprotein</keyword>
<evidence type="ECO:0000259" key="4">
    <source>
        <dbReference type="Pfam" id="PF16320"/>
    </source>
</evidence>
<dbReference type="HAMAP" id="MF_00368">
    <property type="entry name" value="Ribosomal_bL12"/>
    <property type="match status" value="1"/>
</dbReference>
<dbReference type="InterPro" id="IPR008932">
    <property type="entry name" value="Ribosomal_bL12_oligo"/>
</dbReference>
<proteinExistence type="inferred from homology"/>
<dbReference type="Pfam" id="PF16320">
    <property type="entry name" value="Ribosomal_L12_N"/>
    <property type="match status" value="1"/>
</dbReference>
<comment type="similarity">
    <text evidence="1">Belongs to the bacterial ribosomal protein bL12 family.</text>
</comment>
<evidence type="ECO:0000256" key="3">
    <source>
        <dbReference type="ARBA" id="ARBA00023274"/>
    </source>
</evidence>
<dbReference type="AlphaFoldDB" id="A0AAD9G7B8"/>
<reference evidence="5" key="1">
    <citation type="journal article" date="2014" name="Nucleic Acids Res.">
        <title>The evolutionary dynamics of variant antigen genes in Babesia reveal a history of genomic innovation underlying host-parasite interaction.</title>
        <authorList>
            <person name="Jackson A.P."/>
            <person name="Otto T.D."/>
            <person name="Darby A."/>
            <person name="Ramaprasad A."/>
            <person name="Xia D."/>
            <person name="Echaide I.E."/>
            <person name="Farber M."/>
            <person name="Gahlot S."/>
            <person name="Gamble J."/>
            <person name="Gupta D."/>
            <person name="Gupta Y."/>
            <person name="Jackson L."/>
            <person name="Malandrin L."/>
            <person name="Malas T.B."/>
            <person name="Moussa E."/>
            <person name="Nair M."/>
            <person name="Reid A.J."/>
            <person name="Sanders M."/>
            <person name="Sharma J."/>
            <person name="Tracey A."/>
            <person name="Quail M.A."/>
            <person name="Weir W."/>
            <person name="Wastling J.M."/>
            <person name="Hall N."/>
            <person name="Willadsen P."/>
            <person name="Lingelbach K."/>
            <person name="Shiels B."/>
            <person name="Tait A."/>
            <person name="Berriman M."/>
            <person name="Allred D.R."/>
            <person name="Pain A."/>
        </authorList>
    </citation>
    <scope>NUCLEOTIDE SEQUENCE</scope>
    <source>
        <strain evidence="5">1802A</strain>
    </source>
</reference>
<dbReference type="GO" id="GO:1990904">
    <property type="term" value="C:ribonucleoprotein complex"/>
    <property type="evidence" value="ECO:0007669"/>
    <property type="project" value="UniProtKB-KW"/>
</dbReference>
<name>A0AAD9G7B8_BABDI</name>
<dbReference type="GO" id="GO:0006412">
    <property type="term" value="P:translation"/>
    <property type="evidence" value="ECO:0007669"/>
    <property type="project" value="InterPro"/>
</dbReference>
<dbReference type="InterPro" id="IPR014719">
    <property type="entry name" value="Ribosomal_bL12_C/ClpS-like"/>
</dbReference>
<sequence>MGATDIASCPEDCASSIAEYNDDCINGLSHKTTSAGFLGSRCFRYLLGAFFCSMLTSVSQCHTFHEPRCRTLAYRICFVGSVQQRAPHALSGRSFYSAVRASKVDEILADLKELTLLETSELVKKIEETFGVSATMAVSAPAPTAGGPAVAAAPEEEEDEEETVRKTSFEVVLLERPEDPSVRMALFRALRKVLPDKPLTDVKAAIDNAPTVLKVVGKEDEAKEAIKIIEGAGGKGEIR</sequence>
<dbReference type="InterPro" id="IPR036235">
    <property type="entry name" value="Ribosomal_bL12_oligo_N_sf"/>
</dbReference>
<dbReference type="GO" id="GO:0003729">
    <property type="term" value="F:mRNA binding"/>
    <property type="evidence" value="ECO:0007669"/>
    <property type="project" value="TreeGrafter"/>
</dbReference>
<evidence type="ECO:0000313" key="5">
    <source>
        <dbReference type="EMBL" id="KAK1933123.1"/>
    </source>
</evidence>
<feature type="domain" description="Large ribosomal subunit protein bL12 oligomerization" evidence="4">
    <location>
        <begin position="103"/>
        <end position="149"/>
    </location>
</feature>
<gene>
    <name evidence="5" type="ORF">X943_002262</name>
</gene>
<dbReference type="GO" id="GO:0003735">
    <property type="term" value="F:structural constituent of ribosome"/>
    <property type="evidence" value="ECO:0007669"/>
    <property type="project" value="InterPro"/>
</dbReference>
<evidence type="ECO:0000256" key="2">
    <source>
        <dbReference type="ARBA" id="ARBA00022980"/>
    </source>
</evidence>
<dbReference type="SUPFAM" id="SSF54736">
    <property type="entry name" value="ClpS-like"/>
    <property type="match status" value="1"/>
</dbReference>
<organism evidence="5 6">
    <name type="scientific">Babesia divergens</name>
    <dbReference type="NCBI Taxonomy" id="32595"/>
    <lineage>
        <taxon>Eukaryota</taxon>
        <taxon>Sar</taxon>
        <taxon>Alveolata</taxon>
        <taxon>Apicomplexa</taxon>
        <taxon>Aconoidasida</taxon>
        <taxon>Piroplasmida</taxon>
        <taxon>Babesiidae</taxon>
        <taxon>Babesia</taxon>
    </lineage>
</organism>
<evidence type="ECO:0000256" key="1">
    <source>
        <dbReference type="ARBA" id="ARBA00007197"/>
    </source>
</evidence>
<accession>A0AAD9G7B8</accession>